<reference evidence="9" key="1">
    <citation type="submission" date="2015-09" db="EMBL/GenBank/DDBJ databases">
        <title>Prevalence of NDMs in South Africa.</title>
        <authorList>
            <person name="Osei Sekyere J."/>
            <person name="Govinden U."/>
            <person name="Essack S."/>
            <person name="Haldorsen B."/>
            <person name="Samuelsen O."/>
            <person name="Aasnaes B."/>
            <person name="Sundsfjord A."/>
        </authorList>
    </citation>
    <scope>NUCLEOTIDE SEQUENCE [LARGE SCALE GENOMIC DNA]</scope>
    <source>
        <strain evidence="9">ST62:944112508</strain>
    </source>
</reference>
<evidence type="ECO:0000256" key="6">
    <source>
        <dbReference type="SAM" id="Phobius"/>
    </source>
</evidence>
<dbReference type="Proteomes" id="UP000050520">
    <property type="component" value="Unassembled WGS sequence"/>
</dbReference>
<evidence type="ECO:0000256" key="4">
    <source>
        <dbReference type="ARBA" id="ARBA00022989"/>
    </source>
</evidence>
<dbReference type="RefSeq" id="WP_003021430.1">
    <property type="nucleotide sequence ID" value="NZ_AP026940.1"/>
</dbReference>
<dbReference type="Pfam" id="PF05992">
    <property type="entry name" value="SbmA_BacA"/>
    <property type="match status" value="1"/>
</dbReference>
<comment type="caution">
    <text evidence="7">The sequence shown here is derived from an EMBL/GenBank/DDBJ whole genome shotgun (WGS) entry which is preliminary data.</text>
</comment>
<dbReference type="NCBIfam" id="NF009036">
    <property type="entry name" value="PRK12369.1"/>
    <property type="match status" value="1"/>
</dbReference>
<accession>A0A0P8HN73</accession>
<evidence type="ECO:0000313" key="9">
    <source>
        <dbReference type="Proteomes" id="UP000050520"/>
    </source>
</evidence>
<keyword evidence="3 6" id="KW-0812">Transmembrane</keyword>
<sequence>MFKSFFPKPGPFFISAFIWALVAVVFWQAGGGAWVAHITGASGDVPISAARFWSLDYLIFYAYYILCVGVFALFWFLYSPHRWQYWSILGTSLIIFVTWFLVEVGVAVNAWYAPFYDLIQTALSAPHKVKIEQFYHEVGIFLGIALIAVVIGVMNNFFVSHYVFRWRTAMNEHYMAHWQHLRHIEGAAQRVQEDTMRFASTLEDMGVSFINAIMTLIAFLPVLVTLSAHVPDLPIVGHVPYGLVIAAIVWSLMGTGLLAVVGIKLPGLEFKNQRVEAAYRKELVYGEDDGNRATPPTVRELFHAVRQNYFRLYFHYMYFNIARILYLQVDNVFGLFLLFPSIVAGTITLGLMTQITNVFGQVRGSFQYLINSWTTLVELMSIYKRLRSFERELDGQDIQEVTHTLS</sequence>
<feature type="transmembrane region" description="Helical" evidence="6">
    <location>
        <begin position="332"/>
        <end position="353"/>
    </location>
</feature>
<dbReference type="NCBIfam" id="NF008306">
    <property type="entry name" value="PRK11098.1"/>
    <property type="match status" value="1"/>
</dbReference>
<evidence type="ECO:0000256" key="2">
    <source>
        <dbReference type="ARBA" id="ARBA00022448"/>
    </source>
</evidence>
<dbReference type="GO" id="GO:0015833">
    <property type="term" value="P:peptide transport"/>
    <property type="evidence" value="ECO:0007669"/>
    <property type="project" value="InterPro"/>
</dbReference>
<dbReference type="EMBL" id="LJEB01000048">
    <property type="protein sequence ID" value="KPR55313.1"/>
    <property type="molecule type" value="Genomic_DNA"/>
</dbReference>
<reference evidence="7" key="4">
    <citation type="submission" date="2020-09" db="EMBL/GenBank/DDBJ databases">
        <authorList>
            <consortium name="NCBI Pathogen Detection Project"/>
        </authorList>
    </citation>
    <scope>NUCLEOTIDE SEQUENCE</scope>
    <source>
        <strain evidence="7">O50</strain>
    </source>
</reference>
<organism evidence="7">
    <name type="scientific">Citrobacter freundii</name>
    <dbReference type="NCBI Taxonomy" id="546"/>
    <lineage>
        <taxon>Bacteria</taxon>
        <taxon>Pseudomonadati</taxon>
        <taxon>Pseudomonadota</taxon>
        <taxon>Gammaproteobacteria</taxon>
        <taxon>Enterobacterales</taxon>
        <taxon>Enterobacteriaceae</taxon>
        <taxon>Citrobacter</taxon>
        <taxon>Citrobacter freundii complex</taxon>
    </lineage>
</organism>
<dbReference type="PANTHER" id="PTHR11384:SF59">
    <property type="entry name" value="LYSOSOMAL COBALAMIN TRANSPORTER ABCD4"/>
    <property type="match status" value="1"/>
</dbReference>
<evidence type="ECO:0000313" key="8">
    <source>
        <dbReference type="EMBL" id="KPR55313.1"/>
    </source>
</evidence>
<feature type="transmembrane region" description="Helical" evidence="6">
    <location>
        <begin position="12"/>
        <end position="38"/>
    </location>
</feature>
<feature type="transmembrane region" description="Helical" evidence="6">
    <location>
        <begin position="134"/>
        <end position="158"/>
    </location>
</feature>
<dbReference type="EMBL" id="DACSXJ010000004">
    <property type="protein sequence ID" value="HAT3896691.1"/>
    <property type="molecule type" value="Genomic_DNA"/>
</dbReference>
<evidence type="ECO:0000256" key="1">
    <source>
        <dbReference type="ARBA" id="ARBA00004651"/>
    </source>
</evidence>
<feature type="transmembrane region" description="Helical" evidence="6">
    <location>
        <begin position="85"/>
        <end position="114"/>
    </location>
</feature>
<dbReference type="GO" id="GO:0005524">
    <property type="term" value="F:ATP binding"/>
    <property type="evidence" value="ECO:0007669"/>
    <property type="project" value="InterPro"/>
</dbReference>
<reference evidence="7" key="3">
    <citation type="journal article" date="2018" name="Genome Biol.">
        <title>SKESA: strategic k-mer extension for scrupulous assemblies.</title>
        <authorList>
            <person name="Souvorov A."/>
            <person name="Agarwala R."/>
            <person name="Lipman D.J."/>
        </authorList>
    </citation>
    <scope>NUCLEOTIDE SEQUENCE</scope>
    <source>
        <strain evidence="7">O50</strain>
    </source>
</reference>
<comment type="subcellular location">
    <subcellularLocation>
        <location evidence="1">Cell membrane</location>
        <topology evidence="1">Multi-pass membrane protein</topology>
    </subcellularLocation>
</comment>
<dbReference type="AlphaFoldDB" id="A0A0P8HN73"/>
<evidence type="ECO:0000256" key="5">
    <source>
        <dbReference type="ARBA" id="ARBA00023136"/>
    </source>
</evidence>
<feature type="transmembrane region" description="Helical" evidence="6">
    <location>
        <begin position="241"/>
        <end position="263"/>
    </location>
</feature>
<keyword evidence="2" id="KW-0813">Transport</keyword>
<proteinExistence type="predicted"/>
<dbReference type="InterPro" id="IPR009248">
    <property type="entry name" value="SbmA_BacA"/>
</dbReference>
<dbReference type="GeneID" id="86977673"/>
<dbReference type="GO" id="GO:1904680">
    <property type="term" value="F:peptide transmembrane transporter activity"/>
    <property type="evidence" value="ECO:0007669"/>
    <property type="project" value="InterPro"/>
</dbReference>
<gene>
    <name evidence="7" type="primary">sbmA</name>
    <name evidence="8" type="ORF">AN672_12260</name>
    <name evidence="7" type="ORF">I9Y29_001099</name>
</gene>
<evidence type="ECO:0000256" key="3">
    <source>
        <dbReference type="ARBA" id="ARBA00022692"/>
    </source>
</evidence>
<dbReference type="InterPro" id="IPR050835">
    <property type="entry name" value="ABC_transporter_sub-D"/>
</dbReference>
<dbReference type="Gene3D" id="1.20.1560.10">
    <property type="entry name" value="ABC transporter type 1, transmembrane domain"/>
    <property type="match status" value="1"/>
</dbReference>
<protein>
    <submittedName>
        <fullName evidence="8">Microcin B17 transporter</fullName>
    </submittedName>
    <submittedName>
        <fullName evidence="7">Peptide antibiotic transporter SbmA</fullName>
    </submittedName>
</protein>
<dbReference type="SUPFAM" id="SSF90123">
    <property type="entry name" value="ABC transporter transmembrane region"/>
    <property type="match status" value="2"/>
</dbReference>
<dbReference type="Proteomes" id="UP000855471">
    <property type="component" value="Unassembled WGS sequence"/>
</dbReference>
<feature type="transmembrane region" description="Helical" evidence="6">
    <location>
        <begin position="58"/>
        <end position="78"/>
    </location>
</feature>
<keyword evidence="4 6" id="KW-1133">Transmembrane helix</keyword>
<reference evidence="8 9" key="2">
    <citation type="journal article" date="2017" name="PLoS ONE">
        <title>Genomic and phenotypic characterisation of fluoroquinolone resistance mechanisms in Enterobacteriaceae in Durban, South Africa.</title>
        <authorList>
            <person name="Osei Sekyere J."/>
            <person name="Amoako D.G."/>
        </authorList>
    </citation>
    <scope>NUCLEOTIDE SEQUENCE [LARGE SCALE GENOMIC DNA]</scope>
    <source>
        <strain evidence="8 9">ST62:944112508</strain>
    </source>
</reference>
<keyword evidence="5 6" id="KW-0472">Membrane</keyword>
<name>A0A0P8HN73_CITFR</name>
<dbReference type="InterPro" id="IPR036640">
    <property type="entry name" value="ABC1_TM_sf"/>
</dbReference>
<feature type="transmembrane region" description="Helical" evidence="6">
    <location>
        <begin position="206"/>
        <end position="229"/>
    </location>
</feature>
<evidence type="ECO:0000313" key="7">
    <source>
        <dbReference type="EMBL" id="HAT3896691.1"/>
    </source>
</evidence>
<dbReference type="PANTHER" id="PTHR11384">
    <property type="entry name" value="ATP-BINDING CASSETTE, SUB-FAMILY D MEMBER"/>
    <property type="match status" value="1"/>
</dbReference>
<dbReference type="GO" id="GO:0005886">
    <property type="term" value="C:plasma membrane"/>
    <property type="evidence" value="ECO:0007669"/>
    <property type="project" value="UniProtKB-SubCell"/>
</dbReference>